<name>A0A2K3KXR2_TRIPR</name>
<comment type="caution">
    <text evidence="1">The sequence shown here is derived from an EMBL/GenBank/DDBJ whole genome shotgun (WGS) entry which is preliminary data.</text>
</comment>
<dbReference type="EMBL" id="ASHM01022843">
    <property type="protein sequence ID" value="PNX71073.1"/>
    <property type="molecule type" value="Genomic_DNA"/>
</dbReference>
<reference evidence="1 2" key="1">
    <citation type="journal article" date="2014" name="Am. J. Bot.">
        <title>Genome assembly and annotation for red clover (Trifolium pratense; Fabaceae).</title>
        <authorList>
            <person name="Istvanek J."/>
            <person name="Jaros M."/>
            <person name="Krenek A."/>
            <person name="Repkova J."/>
        </authorList>
    </citation>
    <scope>NUCLEOTIDE SEQUENCE [LARGE SCALE GENOMIC DNA]</scope>
    <source>
        <strain evidence="2">cv. Tatra</strain>
        <tissue evidence="1">Young leaves</tissue>
    </source>
</reference>
<accession>A0A2K3KXR2</accession>
<organism evidence="1 2">
    <name type="scientific">Trifolium pratense</name>
    <name type="common">Red clover</name>
    <dbReference type="NCBI Taxonomy" id="57577"/>
    <lineage>
        <taxon>Eukaryota</taxon>
        <taxon>Viridiplantae</taxon>
        <taxon>Streptophyta</taxon>
        <taxon>Embryophyta</taxon>
        <taxon>Tracheophyta</taxon>
        <taxon>Spermatophyta</taxon>
        <taxon>Magnoliopsida</taxon>
        <taxon>eudicotyledons</taxon>
        <taxon>Gunneridae</taxon>
        <taxon>Pentapetalae</taxon>
        <taxon>rosids</taxon>
        <taxon>fabids</taxon>
        <taxon>Fabales</taxon>
        <taxon>Fabaceae</taxon>
        <taxon>Papilionoideae</taxon>
        <taxon>50 kb inversion clade</taxon>
        <taxon>NPAAA clade</taxon>
        <taxon>Hologalegina</taxon>
        <taxon>IRL clade</taxon>
        <taxon>Trifolieae</taxon>
        <taxon>Trifolium</taxon>
    </lineage>
</organism>
<dbReference type="Proteomes" id="UP000236291">
    <property type="component" value="Unassembled WGS sequence"/>
</dbReference>
<proteinExistence type="predicted"/>
<protein>
    <submittedName>
        <fullName evidence="1">Uncharacterized protein</fullName>
    </submittedName>
</protein>
<sequence length="36" mass="4054">MVLAKSMGGLELRPLELDWEVFLGDGASDNLEFDRE</sequence>
<reference evidence="1 2" key="2">
    <citation type="journal article" date="2017" name="Front. Plant Sci.">
        <title>Gene Classification and Mining of Molecular Markers Useful in Red Clover (Trifolium pratense) Breeding.</title>
        <authorList>
            <person name="Istvanek J."/>
            <person name="Dluhosova J."/>
            <person name="Dluhos P."/>
            <person name="Patkova L."/>
            <person name="Nedelnik J."/>
            <person name="Repkova J."/>
        </authorList>
    </citation>
    <scope>NUCLEOTIDE SEQUENCE [LARGE SCALE GENOMIC DNA]</scope>
    <source>
        <strain evidence="2">cv. Tatra</strain>
        <tissue evidence="1">Young leaves</tissue>
    </source>
</reference>
<evidence type="ECO:0000313" key="2">
    <source>
        <dbReference type="Proteomes" id="UP000236291"/>
    </source>
</evidence>
<dbReference type="AlphaFoldDB" id="A0A2K3KXR2"/>
<gene>
    <name evidence="1" type="ORF">L195_g026944</name>
</gene>
<evidence type="ECO:0000313" key="1">
    <source>
        <dbReference type="EMBL" id="PNX71073.1"/>
    </source>
</evidence>
<feature type="non-terminal residue" evidence="1">
    <location>
        <position position="36"/>
    </location>
</feature>